<dbReference type="OMA" id="GMMETYL"/>
<dbReference type="SUPFAM" id="SSF55856">
    <property type="entry name" value="Cytochrome b5-like heme/steroid binding domain"/>
    <property type="match status" value="1"/>
</dbReference>
<dbReference type="SMART" id="SM01117">
    <property type="entry name" value="Cyt-b5"/>
    <property type="match status" value="1"/>
</dbReference>
<evidence type="ECO:0000256" key="1">
    <source>
        <dbReference type="ARBA" id="ARBA00004370"/>
    </source>
</evidence>
<dbReference type="InterPro" id="IPR001199">
    <property type="entry name" value="Cyt_B5-like_heme/steroid-bd"/>
</dbReference>
<organism evidence="10">
    <name type="scientific">Picea sitchensis</name>
    <name type="common">Sitka spruce</name>
    <name type="synonym">Pinus sitchensis</name>
    <dbReference type="NCBI Taxonomy" id="3332"/>
    <lineage>
        <taxon>Eukaryota</taxon>
        <taxon>Viridiplantae</taxon>
        <taxon>Streptophyta</taxon>
        <taxon>Embryophyta</taxon>
        <taxon>Tracheophyta</taxon>
        <taxon>Spermatophyta</taxon>
        <taxon>Pinopsida</taxon>
        <taxon>Pinidae</taxon>
        <taxon>Conifers I</taxon>
        <taxon>Pinales</taxon>
        <taxon>Pinaceae</taxon>
        <taxon>Picea</taxon>
    </lineage>
</organism>
<dbReference type="Pfam" id="PF00173">
    <property type="entry name" value="Cyt-b5"/>
    <property type="match status" value="1"/>
</dbReference>
<comment type="subcellular location">
    <subcellularLocation>
        <location evidence="1">Membrane</location>
    </subcellularLocation>
</comment>
<evidence type="ECO:0000313" key="10">
    <source>
        <dbReference type="EMBL" id="ABK24035.1"/>
    </source>
</evidence>
<dbReference type="PRINTS" id="PR00363">
    <property type="entry name" value="CYTOCHROMEB5"/>
</dbReference>
<dbReference type="GO" id="GO:0016020">
    <property type="term" value="C:membrane"/>
    <property type="evidence" value="ECO:0007669"/>
    <property type="project" value="UniProtKB-SubCell"/>
</dbReference>
<evidence type="ECO:0000259" key="9">
    <source>
        <dbReference type="PROSITE" id="PS50255"/>
    </source>
</evidence>
<evidence type="ECO:0000256" key="8">
    <source>
        <dbReference type="RuleBase" id="RU362121"/>
    </source>
</evidence>
<keyword evidence="6 8" id="KW-0472">Membrane</keyword>
<keyword evidence="3 8" id="KW-0812">Transmembrane</keyword>
<evidence type="ECO:0000256" key="4">
    <source>
        <dbReference type="ARBA" id="ARBA00022723"/>
    </source>
</evidence>
<comment type="similarity">
    <text evidence="7 8">Belongs to the cytochrome b5 family.</text>
</comment>
<evidence type="ECO:0000313" key="11">
    <source>
        <dbReference type="EMBL" id="ABK24170.1"/>
    </source>
</evidence>
<dbReference type="PROSITE" id="PS50255">
    <property type="entry name" value="CYTOCHROME_B5_2"/>
    <property type="match status" value="1"/>
</dbReference>
<feature type="transmembrane region" description="Helical" evidence="8">
    <location>
        <begin position="122"/>
        <end position="142"/>
    </location>
</feature>
<keyword evidence="2 8" id="KW-0349">Heme</keyword>
<dbReference type="PANTHER" id="PTHR19359:SF14">
    <property type="entry name" value="CYTOCHROME B5 A"/>
    <property type="match status" value="1"/>
</dbReference>
<dbReference type="Gene3D" id="3.10.120.10">
    <property type="entry name" value="Cytochrome b5-like heme/steroid binding domain"/>
    <property type="match status" value="1"/>
</dbReference>
<dbReference type="GO" id="GO:0020037">
    <property type="term" value="F:heme binding"/>
    <property type="evidence" value="ECO:0007669"/>
    <property type="project" value="UniProtKB-UniRule"/>
</dbReference>
<dbReference type="InterPro" id="IPR018506">
    <property type="entry name" value="Cyt_B5_heme-BS"/>
</dbReference>
<keyword evidence="8" id="KW-1133">Transmembrane helix</keyword>
<dbReference type="GO" id="GO:0046872">
    <property type="term" value="F:metal ion binding"/>
    <property type="evidence" value="ECO:0007669"/>
    <property type="project" value="UniProtKB-UniRule"/>
</dbReference>
<keyword evidence="4 8" id="KW-0479">Metal-binding</keyword>
<evidence type="ECO:0000256" key="5">
    <source>
        <dbReference type="ARBA" id="ARBA00023004"/>
    </source>
</evidence>
<dbReference type="PANTHER" id="PTHR19359">
    <property type="entry name" value="CYTOCHROME B5"/>
    <property type="match status" value="1"/>
</dbReference>
<sequence length="149" mass="16245">MEELKVFTMDQVSSHISKADCWFVIGGKVYDVTNFLEEHPGGEEVLLEASGGDATQDFESVGHSTAAQGMMETYLVGVLEGFKGDITPIKKETTGAKQEKTAFKEIPASVVKDNESSFFTKLLQFLVPLLIVAVAFGIRSFLKESQTSS</sequence>
<dbReference type="AlphaFoldDB" id="A9NTS4"/>
<name>A9NTS4_PICSI</name>
<evidence type="ECO:0000256" key="6">
    <source>
        <dbReference type="ARBA" id="ARBA00023136"/>
    </source>
</evidence>
<dbReference type="EMBL" id="EF084861">
    <property type="protein sequence ID" value="ABK24170.1"/>
    <property type="molecule type" value="mRNA"/>
</dbReference>
<dbReference type="InterPro" id="IPR050668">
    <property type="entry name" value="Cytochrome_b5"/>
</dbReference>
<keyword evidence="5 8" id="KW-0408">Iron</keyword>
<dbReference type="InterPro" id="IPR036400">
    <property type="entry name" value="Cyt_B5-like_heme/steroid_sf"/>
</dbReference>
<dbReference type="PROSITE" id="PS00191">
    <property type="entry name" value="CYTOCHROME_B5_1"/>
    <property type="match status" value="1"/>
</dbReference>
<proteinExistence type="evidence at transcript level"/>
<dbReference type="EMBL" id="EF084724">
    <property type="protein sequence ID" value="ABK24035.1"/>
    <property type="molecule type" value="mRNA"/>
</dbReference>
<dbReference type="FunFam" id="3.10.120.10:FF:000002">
    <property type="entry name" value="Cytochrome b5 type B"/>
    <property type="match status" value="1"/>
</dbReference>
<evidence type="ECO:0000256" key="2">
    <source>
        <dbReference type="ARBA" id="ARBA00022617"/>
    </source>
</evidence>
<feature type="domain" description="Cytochrome b5 heme-binding" evidence="9">
    <location>
        <begin position="4"/>
        <end position="80"/>
    </location>
</feature>
<evidence type="ECO:0000256" key="3">
    <source>
        <dbReference type="ARBA" id="ARBA00022692"/>
    </source>
</evidence>
<accession>A9NTS4</accession>
<evidence type="ECO:0000256" key="7">
    <source>
        <dbReference type="ARBA" id="ARBA00038168"/>
    </source>
</evidence>
<protein>
    <recommendedName>
        <fullName evidence="9">Cytochrome b5 heme-binding domain-containing protein</fullName>
    </recommendedName>
</protein>
<reference evidence="10" key="1">
    <citation type="journal article" date="2008" name="BMC Genomics">
        <title>A conifer genomics resource of 200,000 spruce (Picea spp.) ESTs and 6,464 high-quality, sequence-finished full-length cDNAs for Sitka spruce (Picea sitchensis).</title>
        <authorList>
            <person name="Ralph S.G."/>
            <person name="Chun H.J."/>
            <person name="Kolosova N."/>
            <person name="Cooper D."/>
            <person name="Oddy C."/>
            <person name="Ritland C.E."/>
            <person name="Kirkpatrick R."/>
            <person name="Moore R."/>
            <person name="Barber S."/>
            <person name="Holt R.A."/>
            <person name="Jones S.J."/>
            <person name="Marra M.A."/>
            <person name="Douglas C.J."/>
            <person name="Ritland K."/>
            <person name="Bohlmann J."/>
        </authorList>
    </citation>
    <scope>NUCLEOTIDE SEQUENCE</scope>
    <source>
        <tissue evidence="11">Bark</tissue>
        <tissue evidence="10">Green portion of the leader tissue</tissue>
    </source>
</reference>